<reference evidence="1" key="1">
    <citation type="journal article" date="2021" name="Open Biol.">
        <title>Shared evolutionary footprints suggest mitochondrial oxidative damage underlies multiple complex I losses in fungi.</title>
        <authorList>
            <person name="Schikora-Tamarit M.A."/>
            <person name="Marcet-Houben M."/>
            <person name="Nosek J."/>
            <person name="Gabaldon T."/>
        </authorList>
    </citation>
    <scope>NUCLEOTIDE SEQUENCE</scope>
    <source>
        <strain evidence="1">CBS6341</strain>
    </source>
</reference>
<protein>
    <submittedName>
        <fullName evidence="1">Uncharacterized protein</fullName>
    </submittedName>
</protein>
<evidence type="ECO:0000313" key="1">
    <source>
        <dbReference type="EMBL" id="KAH3674814.1"/>
    </source>
</evidence>
<dbReference type="Proteomes" id="UP000769528">
    <property type="component" value="Unassembled WGS sequence"/>
</dbReference>
<gene>
    <name evidence="1" type="ORF">WICMUC_003017</name>
</gene>
<comment type="caution">
    <text evidence="1">The sequence shown here is derived from an EMBL/GenBank/DDBJ whole genome shotgun (WGS) entry which is preliminary data.</text>
</comment>
<accession>A0A9P8PNV9</accession>
<reference evidence="1" key="2">
    <citation type="submission" date="2021-01" db="EMBL/GenBank/DDBJ databases">
        <authorList>
            <person name="Schikora-Tamarit M.A."/>
        </authorList>
    </citation>
    <scope>NUCLEOTIDE SEQUENCE</scope>
    <source>
        <strain evidence="1">CBS6341</strain>
    </source>
</reference>
<dbReference type="EMBL" id="JAEUBF010000796">
    <property type="protein sequence ID" value="KAH3674814.1"/>
    <property type="molecule type" value="Genomic_DNA"/>
</dbReference>
<keyword evidence="2" id="KW-1185">Reference proteome</keyword>
<organism evidence="1 2">
    <name type="scientific">Wickerhamomyces mucosus</name>
    <dbReference type="NCBI Taxonomy" id="1378264"/>
    <lineage>
        <taxon>Eukaryota</taxon>
        <taxon>Fungi</taxon>
        <taxon>Dikarya</taxon>
        <taxon>Ascomycota</taxon>
        <taxon>Saccharomycotina</taxon>
        <taxon>Saccharomycetes</taxon>
        <taxon>Phaffomycetales</taxon>
        <taxon>Wickerhamomycetaceae</taxon>
        <taxon>Wickerhamomyces</taxon>
    </lineage>
</organism>
<sequence>MYLIGFDSPVKIDLSNANSDSIETNLTSAGNLSPLLMNNKSPGTKFLPFSTILNPFLTTLTSIGNILLIDFITLFELKSCQKLKKAWNMKTINKTIPILNIGGNNKDGSISCCEIIPIDDSLNLLKTLGLLEVEPEFKSVSNLTLLDSKSELKFEFDESYSTFLE</sequence>
<dbReference type="AlphaFoldDB" id="A0A9P8PNV9"/>
<evidence type="ECO:0000313" key="2">
    <source>
        <dbReference type="Proteomes" id="UP000769528"/>
    </source>
</evidence>
<name>A0A9P8PNV9_9ASCO</name>
<proteinExistence type="predicted"/>